<dbReference type="SUPFAM" id="SSF57667">
    <property type="entry name" value="beta-beta-alpha zinc fingers"/>
    <property type="match status" value="1"/>
</dbReference>
<evidence type="ECO:0000313" key="10">
    <source>
        <dbReference type="Proteomes" id="UP000193920"/>
    </source>
</evidence>
<dbReference type="PANTHER" id="PTHR12786:SF2">
    <property type="entry name" value="SPLICING FACTOR 3A SUBUNIT 3"/>
    <property type="match status" value="1"/>
</dbReference>
<keyword evidence="7" id="KW-0539">Nucleus</keyword>
<dbReference type="SMART" id="SM00355">
    <property type="entry name" value="ZnF_C2H2"/>
    <property type="match status" value="2"/>
</dbReference>
<evidence type="ECO:0000259" key="8">
    <source>
        <dbReference type="PROSITE" id="PS50171"/>
    </source>
</evidence>
<dbReference type="Proteomes" id="UP000193920">
    <property type="component" value="Unassembled WGS sequence"/>
</dbReference>
<evidence type="ECO:0000256" key="1">
    <source>
        <dbReference type="ARBA" id="ARBA00004123"/>
    </source>
</evidence>
<gene>
    <name evidence="9" type="ORF">LY90DRAFT_384002</name>
</gene>
<feature type="domain" description="Matrin-type" evidence="8">
    <location>
        <begin position="387"/>
        <end position="418"/>
    </location>
</feature>
<dbReference type="STRING" id="1754190.A0A1Y2CQA6"/>
<name>A0A1Y2CQA6_9FUNG</name>
<dbReference type="GO" id="GO:0005681">
    <property type="term" value="C:spliceosomal complex"/>
    <property type="evidence" value="ECO:0007669"/>
    <property type="project" value="InterPro"/>
</dbReference>
<dbReference type="InterPro" id="IPR000690">
    <property type="entry name" value="Matrin/U1-C_Znf_C2H2"/>
</dbReference>
<comment type="similarity">
    <text evidence="2">Belongs to the SF3A3 family.</text>
</comment>
<dbReference type="GO" id="GO:0003723">
    <property type="term" value="F:RNA binding"/>
    <property type="evidence" value="ECO:0007669"/>
    <property type="project" value="InterPro"/>
</dbReference>
<proteinExistence type="inferred from homology"/>
<dbReference type="GO" id="GO:0008270">
    <property type="term" value="F:zinc ion binding"/>
    <property type="evidence" value="ECO:0007669"/>
    <property type="project" value="UniProtKB-KW"/>
</dbReference>
<evidence type="ECO:0000256" key="5">
    <source>
        <dbReference type="ARBA" id="ARBA00022771"/>
    </source>
</evidence>
<evidence type="ECO:0000256" key="2">
    <source>
        <dbReference type="ARBA" id="ARBA00008776"/>
    </source>
</evidence>
<evidence type="ECO:0000256" key="6">
    <source>
        <dbReference type="ARBA" id="ARBA00022833"/>
    </source>
</evidence>
<dbReference type="Pfam" id="PF16837">
    <property type="entry name" value="SF3A3"/>
    <property type="match status" value="1"/>
</dbReference>
<dbReference type="GO" id="GO:0000398">
    <property type="term" value="P:mRNA splicing, via spliceosome"/>
    <property type="evidence" value="ECO:0007669"/>
    <property type="project" value="InterPro"/>
</dbReference>
<dbReference type="InterPro" id="IPR013087">
    <property type="entry name" value="Znf_C2H2_type"/>
</dbReference>
<dbReference type="InterPro" id="IPR024598">
    <property type="entry name" value="SF3a60/Prp9_C"/>
</dbReference>
<keyword evidence="6" id="KW-0862">Zinc</keyword>
<dbReference type="PROSITE" id="PS00028">
    <property type="entry name" value="ZINC_FINGER_C2H2_1"/>
    <property type="match status" value="1"/>
</dbReference>
<evidence type="ECO:0000256" key="7">
    <source>
        <dbReference type="ARBA" id="ARBA00023242"/>
    </source>
</evidence>
<dbReference type="InterPro" id="IPR051421">
    <property type="entry name" value="RNA_Proc_DNA_Dmg_Regulator"/>
</dbReference>
<organism evidence="9 10">
    <name type="scientific">Neocallimastix californiae</name>
    <dbReference type="NCBI Taxonomy" id="1754190"/>
    <lineage>
        <taxon>Eukaryota</taxon>
        <taxon>Fungi</taxon>
        <taxon>Fungi incertae sedis</taxon>
        <taxon>Chytridiomycota</taxon>
        <taxon>Chytridiomycota incertae sedis</taxon>
        <taxon>Neocallimastigomycetes</taxon>
        <taxon>Neocallimastigales</taxon>
        <taxon>Neocallimastigaceae</taxon>
        <taxon>Neocallimastix</taxon>
    </lineage>
</organism>
<keyword evidence="4" id="KW-0479">Metal-binding</keyword>
<dbReference type="AlphaFoldDB" id="A0A1Y2CQA6"/>
<dbReference type="InterPro" id="IPR022755">
    <property type="entry name" value="Znf_C2H2_jaz"/>
</dbReference>
<evidence type="ECO:0000256" key="4">
    <source>
        <dbReference type="ARBA" id="ARBA00022723"/>
    </source>
</evidence>
<reference evidence="9 10" key="1">
    <citation type="submission" date="2016-08" db="EMBL/GenBank/DDBJ databases">
        <title>A Parts List for Fungal Cellulosomes Revealed by Comparative Genomics.</title>
        <authorList>
            <consortium name="DOE Joint Genome Institute"/>
            <person name="Haitjema C.H."/>
            <person name="Gilmore S.P."/>
            <person name="Henske J.K."/>
            <person name="Solomon K.V."/>
            <person name="De Groot R."/>
            <person name="Kuo A."/>
            <person name="Mondo S.J."/>
            <person name="Salamov A.A."/>
            <person name="Labutti K."/>
            <person name="Zhao Z."/>
            <person name="Chiniquy J."/>
            <person name="Barry K."/>
            <person name="Brewer H.M."/>
            <person name="Purvine S.O."/>
            <person name="Wright A.T."/>
            <person name="Boxma B."/>
            <person name="Van Alen T."/>
            <person name="Hackstein J.H."/>
            <person name="Baker S.E."/>
            <person name="Grigoriev I.V."/>
            <person name="O'Malley M.A."/>
        </authorList>
    </citation>
    <scope>NUCLEOTIDE SEQUENCE [LARGE SCALE GENOMIC DNA]</scope>
    <source>
        <strain evidence="9 10">G1</strain>
    </source>
</reference>
<keyword evidence="3" id="KW-0597">Phosphoprotein</keyword>
<dbReference type="InterPro" id="IPR031774">
    <property type="entry name" value="SF3A3_dom"/>
</dbReference>
<dbReference type="InterPro" id="IPR021966">
    <property type="entry name" value="SF3a60_bindingd"/>
</dbReference>
<dbReference type="PANTHER" id="PTHR12786">
    <property type="entry name" value="SPLICING FACTOR SF3A-RELATED"/>
    <property type="match status" value="1"/>
</dbReference>
<dbReference type="PROSITE" id="PS50171">
    <property type="entry name" value="ZF_MATRIN"/>
    <property type="match status" value="1"/>
</dbReference>
<dbReference type="SMART" id="SM00451">
    <property type="entry name" value="ZnF_U1"/>
    <property type="match status" value="1"/>
</dbReference>
<comment type="subcellular location">
    <subcellularLocation>
        <location evidence="1">Nucleus</location>
    </subcellularLocation>
</comment>
<dbReference type="Pfam" id="PF11931">
    <property type="entry name" value="SF3a60_Prp9_C"/>
    <property type="match status" value="1"/>
</dbReference>
<comment type="caution">
    <text evidence="9">The sequence shown here is derived from an EMBL/GenBank/DDBJ whole genome shotgun (WGS) entry which is preliminary data.</text>
</comment>
<keyword evidence="10" id="KW-1185">Reference proteome</keyword>
<dbReference type="Gene3D" id="3.30.160.60">
    <property type="entry name" value="Classic Zinc Finger"/>
    <property type="match status" value="1"/>
</dbReference>
<dbReference type="EMBL" id="MCOG01000100">
    <property type="protein sequence ID" value="ORY49218.1"/>
    <property type="molecule type" value="Genomic_DNA"/>
</dbReference>
<dbReference type="InterPro" id="IPR036236">
    <property type="entry name" value="Znf_C2H2_sf"/>
</dbReference>
<accession>A0A1Y2CQA6</accession>
<evidence type="ECO:0000313" key="9">
    <source>
        <dbReference type="EMBL" id="ORY49218.1"/>
    </source>
</evidence>
<evidence type="ECO:0000256" key="3">
    <source>
        <dbReference type="ARBA" id="ARBA00022553"/>
    </source>
</evidence>
<dbReference type="InterPro" id="IPR003604">
    <property type="entry name" value="Matrin/U1-like-C_Znf_C2H2"/>
</dbReference>
<dbReference type="Pfam" id="PF12171">
    <property type="entry name" value="zf-C2H2_jaz"/>
    <property type="match status" value="1"/>
</dbReference>
<sequence length="482" mass="57854">MNSVLEQQRRLHEEIERIENAIVDELLVKPKAHKEKIIQEHRVNNYLELIQERSKLLKNYYDDKDGSRKKEINSISGAQEFSEFYQRLKNIKDHHRRNPNEIVEPMELEFKIDDVEREEAEIDNMFTGEEAWKYFDLHIYHEQYINLKNVEHINYLNYLDKYDKFETIPMATKMTHSYMEYINGLKKYFEDFFRKAQPLYNIEELQKVVENEFKEAWEEGTLPGWPKEDQMEEDGENDLFCVACKKQFQNKTVYEYHLNGKKHKKAAAKMMSQGVMEVQNNQLKEMKEEAKNKILERRKPIALIESYIRGYSETLNAVREDTKANVERKQVLNEKEFDEDIEDIEIVESEEEEDDDKIYNPLKLPIGFDGKPIPFWLYKLHGLGEKYPCEICGNYIYMGRKAFDRHFQEWRHAHGMRCLGIPNTRHFHEITLIEDAYTLWEKLKSKNNAQQFKSDTMEEYEDNEGNVFNKKTYQDLKKQGLL</sequence>
<keyword evidence="5" id="KW-0863">Zinc-finger</keyword>
<dbReference type="Pfam" id="PF12108">
    <property type="entry name" value="SF3a60_bindingd"/>
    <property type="match status" value="1"/>
</dbReference>
<dbReference type="OrthoDB" id="2160351at2759"/>
<protein>
    <recommendedName>
        <fullName evidence="8">Matrin-type domain-containing protein</fullName>
    </recommendedName>
</protein>